<dbReference type="EMBL" id="CP002480">
    <property type="protein sequence ID" value="ADW70337.1"/>
    <property type="molecule type" value="Genomic_DNA"/>
</dbReference>
<evidence type="ECO:0000313" key="2">
    <source>
        <dbReference type="EMBL" id="ADW70337.1"/>
    </source>
</evidence>
<dbReference type="PaxDb" id="1198114-AciX9_3328"/>
<evidence type="ECO:0000313" key="3">
    <source>
        <dbReference type="Proteomes" id="UP000000343"/>
    </source>
</evidence>
<dbReference type="KEGG" id="acm:AciX9_3328"/>
<accession>E8X2P0</accession>
<name>E8X2P0_GRATM</name>
<sequence>MRRLERHHSVKQAAELTGLTARTLYNKRWKGELKGEKIGRKLVFAESELRKLFASHHPTKSPADVAA</sequence>
<dbReference type="STRING" id="1198114.AciX9_3328"/>
<keyword evidence="3" id="KW-1185">Reference proteome</keyword>
<proteinExistence type="predicted"/>
<gene>
    <name evidence="2" type="ordered locus">AciX9_3328</name>
</gene>
<dbReference type="HOGENOM" id="CLU_2806444_0_0_0"/>
<reference evidence="3" key="1">
    <citation type="submission" date="2011-01" db="EMBL/GenBank/DDBJ databases">
        <title>Complete sequence of chromosome of Acidobacterium sp. MP5ACTX9.</title>
        <authorList>
            <consortium name="US DOE Joint Genome Institute"/>
            <person name="Lucas S."/>
            <person name="Copeland A."/>
            <person name="Lapidus A."/>
            <person name="Cheng J.-F."/>
            <person name="Goodwin L."/>
            <person name="Pitluck S."/>
            <person name="Teshima H."/>
            <person name="Detter J.C."/>
            <person name="Han C."/>
            <person name="Tapia R."/>
            <person name="Land M."/>
            <person name="Hauser L."/>
            <person name="Kyrpides N."/>
            <person name="Ivanova N."/>
            <person name="Ovchinnikova G."/>
            <person name="Pagani I."/>
            <person name="Rawat S.R."/>
            <person name="Mannisto M."/>
            <person name="Haggblom M.M."/>
            <person name="Woyke T."/>
        </authorList>
    </citation>
    <scope>NUCLEOTIDE SEQUENCE [LARGE SCALE GENOMIC DNA]</scope>
    <source>
        <strain evidence="3">MP5ACTX9</strain>
    </source>
</reference>
<dbReference type="RefSeq" id="WP_013581649.1">
    <property type="nucleotide sequence ID" value="NC_015064.1"/>
</dbReference>
<feature type="domain" description="Helix-turn-helix" evidence="1">
    <location>
        <begin position="9"/>
        <end position="56"/>
    </location>
</feature>
<evidence type="ECO:0000259" key="1">
    <source>
        <dbReference type="Pfam" id="PF12728"/>
    </source>
</evidence>
<protein>
    <recommendedName>
        <fullName evidence="1">Helix-turn-helix domain-containing protein</fullName>
    </recommendedName>
</protein>
<dbReference type="Pfam" id="PF12728">
    <property type="entry name" value="HTH_17"/>
    <property type="match status" value="1"/>
</dbReference>
<dbReference type="Proteomes" id="UP000000343">
    <property type="component" value="Chromosome"/>
</dbReference>
<dbReference type="SUPFAM" id="SSF46955">
    <property type="entry name" value="Putative DNA-binding domain"/>
    <property type="match status" value="1"/>
</dbReference>
<dbReference type="InterPro" id="IPR041657">
    <property type="entry name" value="HTH_17"/>
</dbReference>
<dbReference type="InterPro" id="IPR009061">
    <property type="entry name" value="DNA-bd_dom_put_sf"/>
</dbReference>
<organism evidence="3">
    <name type="scientific">Granulicella tundricola (strain ATCC BAA-1859 / DSM 23138 / MP5ACTX9)</name>
    <dbReference type="NCBI Taxonomy" id="1198114"/>
    <lineage>
        <taxon>Bacteria</taxon>
        <taxon>Pseudomonadati</taxon>
        <taxon>Acidobacteriota</taxon>
        <taxon>Terriglobia</taxon>
        <taxon>Terriglobales</taxon>
        <taxon>Acidobacteriaceae</taxon>
        <taxon>Granulicella</taxon>
    </lineage>
</organism>
<dbReference type="AlphaFoldDB" id="E8X2P0"/>